<dbReference type="EMBL" id="FQZD01000015">
    <property type="protein sequence ID" value="SHJ26875.1"/>
    <property type="molecule type" value="Genomic_DNA"/>
</dbReference>
<accession>A0A1M6HXG0</accession>
<reference evidence="10 11" key="1">
    <citation type="submission" date="2016-11" db="EMBL/GenBank/DDBJ databases">
        <authorList>
            <person name="Varghese N."/>
            <person name="Submissions S."/>
        </authorList>
    </citation>
    <scope>NUCLEOTIDE SEQUENCE [LARGE SCALE GENOMIC DNA]</scope>
    <source>
        <strain evidence="10 11">DSM 15287</strain>
    </source>
</reference>
<proteinExistence type="predicted"/>
<dbReference type="Gene3D" id="6.10.340.10">
    <property type="match status" value="1"/>
</dbReference>
<dbReference type="PANTHER" id="PTHR45228">
    <property type="entry name" value="CYCLIC DI-GMP PHOSPHODIESTERASE TM_0186-RELATED"/>
    <property type="match status" value="1"/>
</dbReference>
<feature type="transmembrane region" description="Helical" evidence="6">
    <location>
        <begin position="288"/>
        <end position="308"/>
    </location>
</feature>
<evidence type="ECO:0000256" key="1">
    <source>
        <dbReference type="ARBA" id="ARBA00004651"/>
    </source>
</evidence>
<dbReference type="Pfam" id="PF00990">
    <property type="entry name" value="GGDEF"/>
    <property type="match status" value="1"/>
</dbReference>
<dbReference type="Proteomes" id="UP000322917">
    <property type="component" value="Unassembled WGS sequence"/>
</dbReference>
<gene>
    <name evidence="10" type="ORF">SAMN02745170_02110</name>
</gene>
<dbReference type="PROSITE" id="PS50887">
    <property type="entry name" value="GGDEF"/>
    <property type="match status" value="1"/>
</dbReference>
<dbReference type="Gene3D" id="3.30.450.20">
    <property type="entry name" value="PAS domain"/>
    <property type="match status" value="1"/>
</dbReference>
<dbReference type="CDD" id="cd06225">
    <property type="entry name" value="HAMP"/>
    <property type="match status" value="1"/>
</dbReference>
<dbReference type="NCBIfam" id="TIGR00254">
    <property type="entry name" value="GGDEF"/>
    <property type="match status" value="1"/>
</dbReference>
<dbReference type="InterPro" id="IPR029787">
    <property type="entry name" value="Nucleotide_cyclase"/>
</dbReference>
<dbReference type="SMART" id="SM00267">
    <property type="entry name" value="GGDEF"/>
    <property type="match status" value="1"/>
</dbReference>
<evidence type="ECO:0000313" key="10">
    <source>
        <dbReference type="EMBL" id="SHJ26875.1"/>
    </source>
</evidence>
<evidence type="ECO:0000256" key="3">
    <source>
        <dbReference type="ARBA" id="ARBA00022692"/>
    </source>
</evidence>
<feature type="domain" description="GGDEF" evidence="8">
    <location>
        <begin position="411"/>
        <end position="541"/>
    </location>
</feature>
<dbReference type="InterPro" id="IPR000160">
    <property type="entry name" value="GGDEF_dom"/>
</dbReference>
<dbReference type="Pfam" id="PF13487">
    <property type="entry name" value="HD_5"/>
    <property type="match status" value="1"/>
</dbReference>
<dbReference type="InterPro" id="IPR052020">
    <property type="entry name" value="Cyclic_di-GMP/3'3'-cGAMP_PDE"/>
</dbReference>
<dbReference type="SMART" id="SM00471">
    <property type="entry name" value="HDc"/>
    <property type="match status" value="1"/>
</dbReference>
<evidence type="ECO:0000256" key="5">
    <source>
        <dbReference type="ARBA" id="ARBA00023136"/>
    </source>
</evidence>
<dbReference type="CDD" id="cd18774">
    <property type="entry name" value="PDC2_HK_sensor"/>
    <property type="match status" value="1"/>
</dbReference>
<dbReference type="SMART" id="SM00304">
    <property type="entry name" value="HAMP"/>
    <property type="match status" value="1"/>
</dbReference>
<evidence type="ECO:0000313" key="11">
    <source>
        <dbReference type="Proteomes" id="UP000322917"/>
    </source>
</evidence>
<keyword evidence="3 6" id="KW-0812">Transmembrane</keyword>
<dbReference type="InterPro" id="IPR033479">
    <property type="entry name" value="dCache_1"/>
</dbReference>
<sequence length="721" mass="81197">MNRLYSVLLSAIKNHSLRSRLIVWNLGIVLLLTVVLSAIYCWNERERTYETAERLLLQAMSMQLQSVQNWYRERAADVTVLSRLDSVRSHDKARILADFHSSLNSIPDFSSYAYANKDGITELDTLFPPGINVQDRDYFRASLEGKPFVSDILAGKMTGRNLLVFSNPVFDYNNQLNGSIFASVSVDTLSIIMQGFHPSESSKGYLLDDKGSIIAASRLDATDKDTIKNNQGFLRAKSKLSGIGVYQDHRGRQVIGSYQWIPEYNVIILCEIDEAEALAPYYQQIEHLLWGAVLVLFVTLLLTWLLALNLGQPIVHLSAAAQRVQNHDYSQPIPEYSYLTSPSELRRFCIAFNSMMGTIREHVALLHSSNQALSQAESKYRLLSTRDQLTGLYNRTYFETQWDYLTAAQQVPLSLVVCDVDGLKLINDTLGHQAGDELIRTFARLLADSFRLEDIIARVGGDEFIVLLPGATEITVRSCLDKLGTSLSMYNTLRPELPIAASSGSATATQASELNQLLNQADDMMYQNKEKSRKKTRQILLSTLIQTAELWDHHHTAHAKAIQQWSSLIGEKLQLTRRELQQLSLAAQYHDVGKVGIARDILVKPGPLTEREWLEIKRHPEIGSRIAKAIPELFNVSDFIASHHERWDGTGYPCGIEGPKIPLFSRIIAITDAYDAMQRTTPYRQAKTTEEAQTELRRCAGSQFDPELVQVFLETLQPTAS</sequence>
<evidence type="ECO:0000256" key="6">
    <source>
        <dbReference type="SAM" id="Phobius"/>
    </source>
</evidence>
<dbReference type="RefSeq" id="WP_149734862.1">
    <property type="nucleotide sequence ID" value="NZ_FQZD01000015.1"/>
</dbReference>
<organism evidence="10 11">
    <name type="scientific">Propionispora hippei DSM 15287</name>
    <dbReference type="NCBI Taxonomy" id="1123003"/>
    <lineage>
        <taxon>Bacteria</taxon>
        <taxon>Bacillati</taxon>
        <taxon>Bacillota</taxon>
        <taxon>Negativicutes</taxon>
        <taxon>Selenomonadales</taxon>
        <taxon>Sporomusaceae</taxon>
        <taxon>Propionispora</taxon>
    </lineage>
</organism>
<dbReference type="InterPro" id="IPR037522">
    <property type="entry name" value="HD_GYP_dom"/>
</dbReference>
<dbReference type="InterPro" id="IPR043128">
    <property type="entry name" value="Rev_trsase/Diguanyl_cyclase"/>
</dbReference>
<dbReference type="OrthoDB" id="9804747at2"/>
<dbReference type="PANTHER" id="PTHR45228:SF1">
    <property type="entry name" value="CYCLIC DI-GMP PHOSPHODIESTERASE TM_0186"/>
    <property type="match status" value="1"/>
</dbReference>
<evidence type="ECO:0000256" key="2">
    <source>
        <dbReference type="ARBA" id="ARBA00022475"/>
    </source>
</evidence>
<dbReference type="CDD" id="cd00077">
    <property type="entry name" value="HDc"/>
    <property type="match status" value="1"/>
</dbReference>
<comment type="subcellular location">
    <subcellularLocation>
        <location evidence="1">Cell membrane</location>
        <topology evidence="1">Multi-pass membrane protein</topology>
    </subcellularLocation>
</comment>
<dbReference type="GO" id="GO:0005886">
    <property type="term" value="C:plasma membrane"/>
    <property type="evidence" value="ECO:0007669"/>
    <property type="project" value="UniProtKB-SubCell"/>
</dbReference>
<dbReference type="SUPFAM" id="SSF55073">
    <property type="entry name" value="Nucleotide cyclase"/>
    <property type="match status" value="1"/>
</dbReference>
<evidence type="ECO:0000259" key="8">
    <source>
        <dbReference type="PROSITE" id="PS50887"/>
    </source>
</evidence>
<dbReference type="CDD" id="cd01949">
    <property type="entry name" value="GGDEF"/>
    <property type="match status" value="1"/>
</dbReference>
<evidence type="ECO:0000256" key="4">
    <source>
        <dbReference type="ARBA" id="ARBA00022989"/>
    </source>
</evidence>
<keyword evidence="4 6" id="KW-1133">Transmembrane helix</keyword>
<feature type="domain" description="HAMP" evidence="7">
    <location>
        <begin position="308"/>
        <end position="364"/>
    </location>
</feature>
<dbReference type="GO" id="GO:0007165">
    <property type="term" value="P:signal transduction"/>
    <property type="evidence" value="ECO:0007669"/>
    <property type="project" value="InterPro"/>
</dbReference>
<dbReference type="InterPro" id="IPR003660">
    <property type="entry name" value="HAMP_dom"/>
</dbReference>
<dbReference type="PROSITE" id="PS50885">
    <property type="entry name" value="HAMP"/>
    <property type="match status" value="1"/>
</dbReference>
<keyword evidence="5 6" id="KW-0472">Membrane</keyword>
<dbReference type="SUPFAM" id="SSF109604">
    <property type="entry name" value="HD-domain/PDEase-like"/>
    <property type="match status" value="1"/>
</dbReference>
<dbReference type="PROSITE" id="PS51832">
    <property type="entry name" value="HD_GYP"/>
    <property type="match status" value="1"/>
</dbReference>
<dbReference type="Gene3D" id="3.30.70.270">
    <property type="match status" value="1"/>
</dbReference>
<dbReference type="Gene3D" id="1.10.3210.10">
    <property type="entry name" value="Hypothetical protein af1432"/>
    <property type="match status" value="1"/>
</dbReference>
<keyword evidence="2" id="KW-1003">Cell membrane</keyword>
<dbReference type="Pfam" id="PF02743">
    <property type="entry name" value="dCache_1"/>
    <property type="match status" value="1"/>
</dbReference>
<dbReference type="AlphaFoldDB" id="A0A1M6HXG0"/>
<feature type="domain" description="HD-GYP" evidence="9">
    <location>
        <begin position="533"/>
        <end position="721"/>
    </location>
</feature>
<dbReference type="InterPro" id="IPR003607">
    <property type="entry name" value="HD/PDEase_dom"/>
</dbReference>
<feature type="transmembrane region" description="Helical" evidence="6">
    <location>
        <begin position="21"/>
        <end position="40"/>
    </location>
</feature>
<keyword evidence="11" id="KW-1185">Reference proteome</keyword>
<evidence type="ECO:0000259" key="9">
    <source>
        <dbReference type="PROSITE" id="PS51832"/>
    </source>
</evidence>
<dbReference type="CDD" id="cd12914">
    <property type="entry name" value="PDC1_DGC_like"/>
    <property type="match status" value="1"/>
</dbReference>
<evidence type="ECO:0000259" key="7">
    <source>
        <dbReference type="PROSITE" id="PS50885"/>
    </source>
</evidence>
<name>A0A1M6HXG0_9FIRM</name>
<protein>
    <submittedName>
        <fullName evidence="10">Diguanylate cyclase (GGDEF) domain-containing protein</fullName>
    </submittedName>
</protein>